<keyword evidence="7" id="KW-0808">Transferase</keyword>
<reference evidence="7 8" key="1">
    <citation type="submission" date="2015-11" db="EMBL/GenBank/DDBJ databases">
        <title>Genomic analysis of 38 Legionella species identifies large and diverse effector repertoires.</title>
        <authorList>
            <person name="Burstein D."/>
            <person name="Amaro F."/>
            <person name="Zusman T."/>
            <person name="Lifshitz Z."/>
            <person name="Cohen O."/>
            <person name="Gilbert J.A."/>
            <person name="Pupko T."/>
            <person name="Shuman H.A."/>
            <person name="Segal G."/>
        </authorList>
    </citation>
    <scope>NUCLEOTIDE SEQUENCE [LARGE SCALE GENOMIC DNA]</scope>
    <source>
        <strain evidence="7 8">PX-1-G2-E2</strain>
    </source>
</reference>
<evidence type="ECO:0000256" key="2">
    <source>
        <dbReference type="ARBA" id="ARBA00020987"/>
    </source>
</evidence>
<dbReference type="SUPFAM" id="SSF53335">
    <property type="entry name" value="S-adenosyl-L-methionine-dependent methyltransferases"/>
    <property type="match status" value="1"/>
</dbReference>
<organism evidence="7 8">
    <name type="scientific">Legionella maceachernii</name>
    <dbReference type="NCBI Taxonomy" id="466"/>
    <lineage>
        <taxon>Bacteria</taxon>
        <taxon>Pseudomonadati</taxon>
        <taxon>Pseudomonadota</taxon>
        <taxon>Gammaproteobacteria</taxon>
        <taxon>Legionellales</taxon>
        <taxon>Legionellaceae</taxon>
        <taxon>Legionella</taxon>
    </lineage>
</organism>
<keyword evidence="7" id="KW-0489">Methyltransferase</keyword>
<dbReference type="GO" id="GO:0140956">
    <property type="term" value="F:histone H3K79 trimethyltransferase activity"/>
    <property type="evidence" value="ECO:0007669"/>
    <property type="project" value="UniProtKB-EC"/>
</dbReference>
<keyword evidence="3" id="KW-0156">Chromatin regulator</keyword>
<evidence type="ECO:0000256" key="3">
    <source>
        <dbReference type="ARBA" id="ARBA00022853"/>
    </source>
</evidence>
<protein>
    <recommendedName>
        <fullName evidence="2">Histone-lysine N-methyltransferase, H3 lysine-79 specific</fullName>
        <ecNumber evidence="1">2.1.1.360</ecNumber>
    </recommendedName>
    <alternativeName>
        <fullName evidence="4">Histone H3-K79 methyltransferase</fullName>
    </alternativeName>
</protein>
<dbReference type="PATRIC" id="fig|466.6.peg.3300"/>
<evidence type="ECO:0000256" key="1">
    <source>
        <dbReference type="ARBA" id="ARBA00012190"/>
    </source>
</evidence>
<dbReference type="GO" id="GO:0032259">
    <property type="term" value="P:methylation"/>
    <property type="evidence" value="ECO:0007669"/>
    <property type="project" value="UniProtKB-KW"/>
</dbReference>
<keyword evidence="8" id="KW-1185">Reference proteome</keyword>
<dbReference type="PROSITE" id="PS51569">
    <property type="entry name" value="DOT1"/>
    <property type="match status" value="1"/>
</dbReference>
<evidence type="ECO:0000259" key="6">
    <source>
        <dbReference type="PROSITE" id="PS51569"/>
    </source>
</evidence>
<name>A0A0W0VV70_9GAMM</name>
<evidence type="ECO:0000313" key="8">
    <source>
        <dbReference type="Proteomes" id="UP000054908"/>
    </source>
</evidence>
<dbReference type="EC" id="2.1.1.360" evidence="1"/>
<dbReference type="PANTHER" id="PTHR21451:SF19">
    <property type="entry name" value="ACTIVATED IN BLOCKED UNFOLDED PROTEIN RESPONSE"/>
    <property type="match status" value="1"/>
</dbReference>
<evidence type="ECO:0000313" key="7">
    <source>
        <dbReference type="EMBL" id="KTD24212.1"/>
    </source>
</evidence>
<proteinExistence type="predicted"/>
<dbReference type="STRING" id="466.Lmac_3085"/>
<dbReference type="Proteomes" id="UP000054908">
    <property type="component" value="Unassembled WGS sequence"/>
</dbReference>
<evidence type="ECO:0000256" key="4">
    <source>
        <dbReference type="ARBA" id="ARBA00029821"/>
    </source>
</evidence>
<comment type="catalytic activity">
    <reaction evidence="5">
        <text>L-lysyl(79)-[histone H3] + 3 S-adenosyl-L-methionine = N(6),N(6),N(6)-trimethyl-L-lysyl(79)-[histone H3] + 3 S-adenosyl-L-homocysteine + 3 H(+)</text>
        <dbReference type="Rhea" id="RHEA:60328"/>
        <dbReference type="Rhea" id="RHEA-COMP:15549"/>
        <dbReference type="Rhea" id="RHEA-COMP:15552"/>
        <dbReference type="ChEBI" id="CHEBI:15378"/>
        <dbReference type="ChEBI" id="CHEBI:29969"/>
        <dbReference type="ChEBI" id="CHEBI:57856"/>
        <dbReference type="ChEBI" id="CHEBI:59789"/>
        <dbReference type="ChEBI" id="CHEBI:61961"/>
        <dbReference type="EC" id="2.1.1.360"/>
    </reaction>
</comment>
<dbReference type="Pfam" id="PF08123">
    <property type="entry name" value="DOT1"/>
    <property type="match status" value="1"/>
</dbReference>
<accession>A0A0W0VV70</accession>
<gene>
    <name evidence="7" type="ORF">Lmac_3085</name>
</gene>
<dbReference type="InterPro" id="IPR029063">
    <property type="entry name" value="SAM-dependent_MTases_sf"/>
</dbReference>
<evidence type="ECO:0000256" key="5">
    <source>
        <dbReference type="ARBA" id="ARBA00047770"/>
    </source>
</evidence>
<dbReference type="AlphaFoldDB" id="A0A0W0VV70"/>
<feature type="domain" description="DOT1" evidence="6">
    <location>
        <begin position="1"/>
        <end position="235"/>
    </location>
</feature>
<dbReference type="InterPro" id="IPR030445">
    <property type="entry name" value="H3-K79_meTrfase"/>
</dbReference>
<dbReference type="InterPro" id="IPR025789">
    <property type="entry name" value="DOT1_dom"/>
</dbReference>
<sequence length="235" mass="26328">MTMWPLLLLLLVIITTVLFYHSQKQRNKKITLWQNALALDKHFAVFQQLYADMNGFALSKEARLDSDALEYVYGEIEFESFIALLSLCHPDSSTVFYDLGSGTGKAVLACAMVFNVKKSCGIELFASLHQSAELQKQRLSERPGYLEIASCIDFKKGDFLQIPFDDASLIFINATAFFGEAWQTISKSVEQIKPGSLVITTSKALTSNLFACLRTTKVAMSWGIVNAFIQQRLNI</sequence>
<comment type="caution">
    <text evidence="7">The sequence shown here is derived from an EMBL/GenBank/DDBJ whole genome shotgun (WGS) entry which is preliminary data.</text>
</comment>
<dbReference type="Gene3D" id="3.40.50.150">
    <property type="entry name" value="Vaccinia Virus protein VP39"/>
    <property type="match status" value="1"/>
</dbReference>
<dbReference type="PANTHER" id="PTHR21451">
    <property type="entry name" value="HISTONE H3 METHYLTRANSFERASE"/>
    <property type="match status" value="1"/>
</dbReference>
<dbReference type="EMBL" id="LNYL01000051">
    <property type="protein sequence ID" value="KTD24212.1"/>
    <property type="molecule type" value="Genomic_DNA"/>
</dbReference>
<dbReference type="GO" id="GO:0051726">
    <property type="term" value="P:regulation of cell cycle"/>
    <property type="evidence" value="ECO:0007669"/>
    <property type="project" value="InterPro"/>
</dbReference>